<dbReference type="AlphaFoldDB" id="A0A8C4M6E9"/>
<dbReference type="GO" id="GO:0005667">
    <property type="term" value="C:transcription regulator complex"/>
    <property type="evidence" value="ECO:0007669"/>
    <property type="project" value="TreeGrafter"/>
</dbReference>
<accession>A0A8C4M6E9</accession>
<dbReference type="PANTHER" id="PTHR22654:SF2">
    <property type="entry name" value="G PROTEIN PATHWAY SUPPRESSOR 2"/>
    <property type="match status" value="1"/>
</dbReference>
<feature type="region of interest" description="Disordered" evidence="1">
    <location>
        <begin position="157"/>
        <end position="190"/>
    </location>
</feature>
<evidence type="ECO:0000313" key="2">
    <source>
        <dbReference type="Ensembl" id="ENSEASP00005021866.1"/>
    </source>
</evidence>
<dbReference type="GO" id="GO:0006357">
    <property type="term" value="P:regulation of transcription by RNA polymerase II"/>
    <property type="evidence" value="ECO:0007669"/>
    <property type="project" value="TreeGrafter"/>
</dbReference>
<evidence type="ECO:0000256" key="1">
    <source>
        <dbReference type="SAM" id="MobiDB-lite"/>
    </source>
</evidence>
<proteinExistence type="predicted"/>
<dbReference type="PANTHER" id="PTHR22654">
    <property type="entry name" value="G PROTEIN PATHWAY SUPPRESSOR 2"/>
    <property type="match status" value="1"/>
</dbReference>
<evidence type="ECO:0008006" key="3">
    <source>
        <dbReference type="Google" id="ProtNLM"/>
    </source>
</evidence>
<dbReference type="GO" id="GO:0003712">
    <property type="term" value="F:transcription coregulator activity"/>
    <property type="evidence" value="ECO:0007669"/>
    <property type="project" value="TreeGrafter"/>
</dbReference>
<sequence>MALPPFMGMEWECKQQEEAEADKTMEQKMKGEQERRKKKEMEERMSPEETKERILKLPEKLLAPQEEKHQLFLQLKKVLHKERKTELKEQNDLTTLTAAAYQQACPWELPSSARGSPGGCHSPVPSRQPTEPNRCLDPSASNPALYGLSSCFRETAEHGQYQDSPGTPMDCSAPAHHTPAQPAHSPGQQLRAHVSASCSTVPISASATATAPCCAWPLSAHQTGLLQPAGAPSLQKQMDVPTSGLASLTYPPCAPCTPALHPAPGFLLTPSPLCRCTSRKVGLCSHQPTGPWLPFIQHSQNQRLYHREPSDYIFNLTPTPRHEGGVPCVSRSQANQIYCYWGKRASSPVESLPGILALCPQHRPSLDGSHVRAPSAQLCPTTLSHLLSILQHQAGVL</sequence>
<dbReference type="Pfam" id="PF15991">
    <property type="entry name" value="G_path_suppress"/>
    <property type="match status" value="1"/>
</dbReference>
<dbReference type="InterPro" id="IPR026094">
    <property type="entry name" value="GPS2"/>
</dbReference>
<name>A0A8C4M6E9_EQUAS</name>
<protein>
    <recommendedName>
        <fullName evidence="3">G protein pathway suppressor 2</fullName>
    </recommendedName>
</protein>
<reference evidence="2" key="1">
    <citation type="submission" date="2023-03" db="UniProtKB">
        <authorList>
            <consortium name="Ensembl"/>
        </authorList>
    </citation>
    <scope>IDENTIFICATION</scope>
</reference>
<feature type="region of interest" description="Disordered" evidence="1">
    <location>
        <begin position="110"/>
        <end position="139"/>
    </location>
</feature>
<feature type="compositionally biased region" description="Low complexity" evidence="1">
    <location>
        <begin position="173"/>
        <end position="186"/>
    </location>
</feature>
<dbReference type="Ensembl" id="ENSEAST00005023725.1">
    <property type="protein sequence ID" value="ENSEASP00005021866.1"/>
    <property type="gene ID" value="ENSEASG00005014931.1"/>
</dbReference>
<organism evidence="2">
    <name type="scientific">Equus asinus asinus</name>
    <dbReference type="NCBI Taxonomy" id="83772"/>
    <lineage>
        <taxon>Eukaryota</taxon>
        <taxon>Metazoa</taxon>
        <taxon>Chordata</taxon>
        <taxon>Craniata</taxon>
        <taxon>Vertebrata</taxon>
        <taxon>Euteleostomi</taxon>
        <taxon>Mammalia</taxon>
        <taxon>Eutheria</taxon>
        <taxon>Laurasiatheria</taxon>
        <taxon>Perissodactyla</taxon>
        <taxon>Equidae</taxon>
        <taxon>Equus</taxon>
    </lineage>
</organism>
<feature type="region of interest" description="Disordered" evidence="1">
    <location>
        <begin position="15"/>
        <end position="53"/>
    </location>
</feature>